<reference evidence="2 3" key="1">
    <citation type="submission" date="2018-05" db="EMBL/GenBank/DDBJ databases">
        <authorList>
            <person name="Zhang Y.-J."/>
        </authorList>
    </citation>
    <scope>NUCLEOTIDE SEQUENCE [LARGE SCALE GENOMIC DNA]</scope>
    <source>
        <strain evidence="2 3">CY04</strain>
    </source>
</reference>
<protein>
    <submittedName>
        <fullName evidence="2">Uncharacterized protein</fullName>
    </submittedName>
</protein>
<dbReference type="Proteomes" id="UP001429564">
    <property type="component" value="Unassembled WGS sequence"/>
</dbReference>
<dbReference type="EMBL" id="QHLQ01000007">
    <property type="protein sequence ID" value="NIZ61134.1"/>
    <property type="molecule type" value="Genomic_DNA"/>
</dbReference>
<organism evidence="2 3">
    <name type="scientific">Parasedimentitalea denitrificans</name>
    <dbReference type="NCBI Taxonomy" id="2211118"/>
    <lineage>
        <taxon>Bacteria</taxon>
        <taxon>Pseudomonadati</taxon>
        <taxon>Pseudomonadota</taxon>
        <taxon>Alphaproteobacteria</taxon>
        <taxon>Rhodobacterales</taxon>
        <taxon>Paracoccaceae</taxon>
        <taxon>Parasedimentitalea</taxon>
    </lineage>
</organism>
<feature type="region of interest" description="Disordered" evidence="1">
    <location>
        <begin position="77"/>
        <end position="116"/>
    </location>
</feature>
<name>A0ABX0W673_9RHOB</name>
<comment type="caution">
    <text evidence="2">The sequence shown here is derived from an EMBL/GenBank/DDBJ whole genome shotgun (WGS) entry which is preliminary data.</text>
</comment>
<gene>
    <name evidence="2" type="ORF">DL239_09110</name>
</gene>
<evidence type="ECO:0000313" key="2">
    <source>
        <dbReference type="EMBL" id="NIZ61134.1"/>
    </source>
</evidence>
<evidence type="ECO:0000256" key="1">
    <source>
        <dbReference type="SAM" id="MobiDB-lite"/>
    </source>
</evidence>
<proteinExistence type="predicted"/>
<evidence type="ECO:0000313" key="3">
    <source>
        <dbReference type="Proteomes" id="UP001429564"/>
    </source>
</evidence>
<dbReference type="RefSeq" id="WP_167683699.1">
    <property type="nucleotide sequence ID" value="NZ_QHLQ01000007.1"/>
</dbReference>
<sequence>MAIVQNICFAATCGLVALGVDYHQQSRRAQMPLGQMGLSQYASVLNTRLFAIEGVSTINLTAFADLTASLSLVNGEEPADPTLPQVMGDPDRRESRTGVRVNKGLSRDTTRPVARSSISGCVRRGTILNC</sequence>
<keyword evidence="3" id="KW-1185">Reference proteome</keyword>
<accession>A0ABX0W673</accession>